<evidence type="ECO:0000256" key="1">
    <source>
        <dbReference type="SAM" id="Coils"/>
    </source>
</evidence>
<keyword evidence="3" id="KW-1185">Reference proteome</keyword>
<gene>
    <name evidence="2" type="ORF">QQF64_023171</name>
</gene>
<accession>A0ABR3L615</accession>
<evidence type="ECO:0000313" key="3">
    <source>
        <dbReference type="Proteomes" id="UP001558613"/>
    </source>
</evidence>
<reference evidence="2 3" key="1">
    <citation type="submission" date="2023-09" db="EMBL/GenBank/DDBJ databases">
        <authorList>
            <person name="Wang M."/>
        </authorList>
    </citation>
    <scope>NUCLEOTIDE SEQUENCE [LARGE SCALE GENOMIC DNA]</scope>
    <source>
        <strain evidence="2">GT-2023</strain>
        <tissue evidence="2">Liver</tissue>
    </source>
</reference>
<proteinExistence type="predicted"/>
<protein>
    <submittedName>
        <fullName evidence="2">Uncharacterized protein</fullName>
    </submittedName>
</protein>
<organism evidence="2 3">
    <name type="scientific">Cirrhinus molitorella</name>
    <name type="common">mud carp</name>
    <dbReference type="NCBI Taxonomy" id="172907"/>
    <lineage>
        <taxon>Eukaryota</taxon>
        <taxon>Metazoa</taxon>
        <taxon>Chordata</taxon>
        <taxon>Craniata</taxon>
        <taxon>Vertebrata</taxon>
        <taxon>Euteleostomi</taxon>
        <taxon>Actinopterygii</taxon>
        <taxon>Neopterygii</taxon>
        <taxon>Teleostei</taxon>
        <taxon>Ostariophysi</taxon>
        <taxon>Cypriniformes</taxon>
        <taxon>Cyprinidae</taxon>
        <taxon>Labeoninae</taxon>
        <taxon>Labeonini</taxon>
        <taxon>Cirrhinus</taxon>
    </lineage>
</organism>
<keyword evidence="1" id="KW-0175">Coiled coil</keyword>
<sequence length="72" mass="7915">MCTVSPAEVGMNEVTLGDDAEQALSGARAAAQDAEAERERHRCKPIYRSGRRRLRNFHTRDGRGGDSGELEV</sequence>
<feature type="coiled-coil region" evidence="1">
    <location>
        <begin position="17"/>
        <end position="44"/>
    </location>
</feature>
<dbReference type="EMBL" id="JAYMGO010000025">
    <property type="protein sequence ID" value="KAL1247795.1"/>
    <property type="molecule type" value="Genomic_DNA"/>
</dbReference>
<comment type="caution">
    <text evidence="2">The sequence shown here is derived from an EMBL/GenBank/DDBJ whole genome shotgun (WGS) entry which is preliminary data.</text>
</comment>
<dbReference type="Proteomes" id="UP001558613">
    <property type="component" value="Unassembled WGS sequence"/>
</dbReference>
<name>A0ABR3L615_9TELE</name>
<evidence type="ECO:0000313" key="2">
    <source>
        <dbReference type="EMBL" id="KAL1247795.1"/>
    </source>
</evidence>